<dbReference type="InParanoid" id="D2V4A1"/>
<evidence type="ECO:0000313" key="2">
    <source>
        <dbReference type="Proteomes" id="UP000006671"/>
    </source>
</evidence>
<dbReference type="RefSeq" id="XP_002681092.1">
    <property type="nucleotide sequence ID" value="XM_002681046.1"/>
</dbReference>
<dbReference type="Proteomes" id="UP000006671">
    <property type="component" value="Unassembled WGS sequence"/>
</dbReference>
<dbReference type="GeneID" id="8862105"/>
<organism evidence="2">
    <name type="scientific">Naegleria gruberi</name>
    <name type="common">Amoeba</name>
    <dbReference type="NCBI Taxonomy" id="5762"/>
    <lineage>
        <taxon>Eukaryota</taxon>
        <taxon>Discoba</taxon>
        <taxon>Heterolobosea</taxon>
        <taxon>Tetramitia</taxon>
        <taxon>Eutetramitia</taxon>
        <taxon>Vahlkampfiidae</taxon>
        <taxon>Naegleria</taxon>
    </lineage>
</organism>
<name>D2V4A1_NAEGR</name>
<dbReference type="VEuPathDB" id="AmoebaDB:NAEGRDRAFT_46577"/>
<dbReference type="AlphaFoldDB" id="D2V4A1"/>
<dbReference type="KEGG" id="ngr:NAEGRDRAFT_46577"/>
<dbReference type="EMBL" id="GG738851">
    <property type="protein sequence ID" value="EFC48348.1"/>
    <property type="molecule type" value="Genomic_DNA"/>
</dbReference>
<gene>
    <name evidence="1" type="ORF">NAEGRDRAFT_46577</name>
</gene>
<evidence type="ECO:0000313" key="1">
    <source>
        <dbReference type="EMBL" id="EFC48348.1"/>
    </source>
</evidence>
<sequence>MTQEKEPQLLIENDSFGCDRAATIHFRVNGVNAIPEMYDYVKSEIIVDNYFQMEPICTIAHGDWPKTRVSISNDSTNSSFIYKGKVGKEEFGSNYELIQHILQIKNHEPSLDQGISQEFFTTTTTLRHIFKHKQDDVELHICVLKLGQDMYYNFGKIRKTGKIEDSKFILLEHLKKLTVVDDMFVMDPVNTPVIQKMLHEMNPLLESIDSYKLHPIDNKYASSMSGTVISPSIENTELAKLMHTFKYMDYE</sequence>
<proteinExistence type="predicted"/>
<protein>
    <submittedName>
        <fullName evidence="1">Predicted protein</fullName>
    </submittedName>
</protein>
<accession>D2V4A1</accession>
<keyword evidence="2" id="KW-1185">Reference proteome</keyword>
<reference evidence="1 2" key="1">
    <citation type="journal article" date="2010" name="Cell">
        <title>The genome of Naegleria gruberi illuminates early eukaryotic versatility.</title>
        <authorList>
            <person name="Fritz-Laylin L.K."/>
            <person name="Prochnik S.E."/>
            <person name="Ginger M.L."/>
            <person name="Dacks J.B."/>
            <person name="Carpenter M.L."/>
            <person name="Field M.C."/>
            <person name="Kuo A."/>
            <person name="Paredez A."/>
            <person name="Chapman J."/>
            <person name="Pham J."/>
            <person name="Shu S."/>
            <person name="Neupane R."/>
            <person name="Cipriano M."/>
            <person name="Mancuso J."/>
            <person name="Tu H."/>
            <person name="Salamov A."/>
            <person name="Lindquist E."/>
            <person name="Shapiro H."/>
            <person name="Lucas S."/>
            <person name="Grigoriev I.V."/>
            <person name="Cande W.Z."/>
            <person name="Fulton C."/>
            <person name="Rokhsar D.S."/>
            <person name="Dawson S.C."/>
        </authorList>
    </citation>
    <scope>NUCLEOTIDE SEQUENCE [LARGE SCALE GENOMIC DNA]</scope>
    <source>
        <strain evidence="1 2">NEG-M</strain>
    </source>
</reference>